<dbReference type="GO" id="GO:0006457">
    <property type="term" value="P:protein folding"/>
    <property type="evidence" value="ECO:0007669"/>
    <property type="project" value="TreeGrafter"/>
</dbReference>
<evidence type="ECO:0000256" key="1">
    <source>
        <dbReference type="ARBA" id="ARBA00023186"/>
    </source>
</evidence>
<keyword evidence="1" id="KW-0143">Chaperone</keyword>
<dbReference type="Proteomes" id="UP001370490">
    <property type="component" value="Unassembled WGS sequence"/>
</dbReference>
<dbReference type="InterPro" id="IPR040400">
    <property type="entry name" value="BAG5/6/7/8"/>
</dbReference>
<dbReference type="AlphaFoldDB" id="A0AAN8YXM5"/>
<evidence type="ECO:0000256" key="2">
    <source>
        <dbReference type="SAM" id="MobiDB-lite"/>
    </source>
</evidence>
<evidence type="ECO:0000313" key="3">
    <source>
        <dbReference type="EMBL" id="KAK6913323.1"/>
    </source>
</evidence>
<accession>A0AAN8YXM5</accession>
<reference evidence="3 4" key="1">
    <citation type="submission" date="2023-12" db="EMBL/GenBank/DDBJ databases">
        <title>A high-quality genome assembly for Dillenia turbinata (Dilleniales).</title>
        <authorList>
            <person name="Chanderbali A."/>
        </authorList>
    </citation>
    <scope>NUCLEOTIDE SEQUENCE [LARGE SCALE GENOMIC DNA]</scope>
    <source>
        <strain evidence="3">LSX21</strain>
        <tissue evidence="3">Leaf</tissue>
    </source>
</reference>
<dbReference type="GO" id="GO:0009506">
    <property type="term" value="C:plasmodesma"/>
    <property type="evidence" value="ECO:0007669"/>
    <property type="project" value="TreeGrafter"/>
</dbReference>
<comment type="caution">
    <text evidence="3">The sequence shown here is derived from an EMBL/GenBank/DDBJ whole genome shotgun (WGS) entry which is preliminary data.</text>
</comment>
<dbReference type="PANTHER" id="PTHR33322:SF18">
    <property type="entry name" value="BAG FAMILY MOLECULAR CHAPERONE REGULATOR 8, CHLOROPLASTIC"/>
    <property type="match status" value="1"/>
</dbReference>
<organism evidence="3 4">
    <name type="scientific">Dillenia turbinata</name>
    <dbReference type="NCBI Taxonomy" id="194707"/>
    <lineage>
        <taxon>Eukaryota</taxon>
        <taxon>Viridiplantae</taxon>
        <taxon>Streptophyta</taxon>
        <taxon>Embryophyta</taxon>
        <taxon>Tracheophyta</taxon>
        <taxon>Spermatophyta</taxon>
        <taxon>Magnoliopsida</taxon>
        <taxon>eudicotyledons</taxon>
        <taxon>Gunneridae</taxon>
        <taxon>Pentapetalae</taxon>
        <taxon>Dilleniales</taxon>
        <taxon>Dilleniaceae</taxon>
        <taxon>Dillenia</taxon>
    </lineage>
</organism>
<evidence type="ECO:0000313" key="4">
    <source>
        <dbReference type="Proteomes" id="UP001370490"/>
    </source>
</evidence>
<feature type="compositionally biased region" description="Acidic residues" evidence="2">
    <location>
        <begin position="243"/>
        <end position="254"/>
    </location>
</feature>
<dbReference type="EMBL" id="JBAMMX010000027">
    <property type="protein sequence ID" value="KAK6913323.1"/>
    <property type="molecule type" value="Genomic_DNA"/>
</dbReference>
<protein>
    <submittedName>
        <fullName evidence="3">Uncharacterized protein</fullName>
    </submittedName>
</protein>
<sequence>MVRRSRTLRQLKDLAFIKSRFISLKSSISDQTYFDYEDTSQQATDLLLKLGSIQGFDPMVRDGKRLISRELVRFLEFIDGVLTRRREISRKLKKSIGFLRNGNKSRVLISSDLGGDKRRLTMKLRDPDGEIGGSSRDFGDVDEDIEIEGFHHFSDNEENPNPRSRLPHGVLVKKDKLEPKMKKTVSFAEDRNVVRAVSGHNGVCSNSSARIIYGDDSIDDESVLVENFCNGMEEVGAFSRVSDDDEDDDTDEDMENGRSSQISAGEQNPRRNLRIYDEVGEQHQGKNGNIFFSAPMPEKMESRADLIKRKNVKFELSDGP</sequence>
<gene>
    <name evidence="3" type="ORF">RJ641_022924</name>
</gene>
<proteinExistence type="predicted"/>
<keyword evidence="4" id="KW-1185">Reference proteome</keyword>
<feature type="region of interest" description="Disordered" evidence="2">
    <location>
        <begin position="236"/>
        <end position="272"/>
    </location>
</feature>
<feature type="compositionally biased region" description="Polar residues" evidence="2">
    <location>
        <begin position="257"/>
        <end position="266"/>
    </location>
</feature>
<name>A0AAN8YXM5_9MAGN</name>
<dbReference type="PANTHER" id="PTHR33322">
    <property type="entry name" value="BAG DOMAIN CONTAINING PROTEIN, EXPRESSED"/>
    <property type="match status" value="1"/>
</dbReference>